<dbReference type="GO" id="GO:0016787">
    <property type="term" value="F:hydrolase activity"/>
    <property type="evidence" value="ECO:0007669"/>
    <property type="project" value="InterPro"/>
</dbReference>
<sequence>MNKKKYKEFRKIFNKMCSPYKYRPSILEPKRRIVVFGDIHGDYNLIINMLKSARLINKDLEWIGDDAHVVQVGDQVDRCRPYPGMPCNNPNTTKNDEDSDVKIMKFLNKLTLEAQKVGGDVISLLGNHEIMNSQGYLDYVSYEGIKGFENYKDPEKPELKFRDGLEAREHAFSAGNEIGKMMGCTRQASIIIGTNLFVHAGIIDALLRELNLNSTADLESINIKIRQWLLGLIPESEIEKFVEANDTSLFWTRFLGKIPKEMKETEPECTKYISGVLNTFKVGSIIIGHTPQSFLYDQDLNSTCDGRVWRVDNGSSKAFDLFDEKNKYKIHRRIQWLEILNDNEYYVCDRDHCYKDKVLVNPHIETKQYKYNKVSECIEIEYKRKKHKKCKIKNKNNI</sequence>
<proteinExistence type="predicted"/>
<evidence type="ECO:0000259" key="1">
    <source>
        <dbReference type="Pfam" id="PF00149"/>
    </source>
</evidence>
<dbReference type="PANTHER" id="PTHR46546:SF4">
    <property type="entry name" value="SHEWANELLA-LIKE PROTEIN PHOSPHATASE 1"/>
    <property type="match status" value="1"/>
</dbReference>
<dbReference type="InterPro" id="IPR029052">
    <property type="entry name" value="Metallo-depent_PP-like"/>
</dbReference>
<dbReference type="InterPro" id="IPR004843">
    <property type="entry name" value="Calcineurin-like_PHP"/>
</dbReference>
<dbReference type="AlphaFoldDB" id="A0A6C0DYL3"/>
<dbReference type="EMBL" id="MN739697">
    <property type="protein sequence ID" value="QHT21864.1"/>
    <property type="molecule type" value="Genomic_DNA"/>
</dbReference>
<feature type="domain" description="Calcineurin-like phosphoesterase" evidence="1">
    <location>
        <begin position="32"/>
        <end position="291"/>
    </location>
</feature>
<dbReference type="Pfam" id="PF00149">
    <property type="entry name" value="Metallophos"/>
    <property type="match status" value="1"/>
</dbReference>
<protein>
    <recommendedName>
        <fullName evidence="1">Calcineurin-like phosphoesterase domain-containing protein</fullName>
    </recommendedName>
</protein>
<organism evidence="2">
    <name type="scientific">viral metagenome</name>
    <dbReference type="NCBI Taxonomy" id="1070528"/>
    <lineage>
        <taxon>unclassified sequences</taxon>
        <taxon>metagenomes</taxon>
        <taxon>organismal metagenomes</taxon>
    </lineage>
</organism>
<accession>A0A6C0DYL3</accession>
<dbReference type="SUPFAM" id="SSF56300">
    <property type="entry name" value="Metallo-dependent phosphatases"/>
    <property type="match status" value="1"/>
</dbReference>
<dbReference type="PANTHER" id="PTHR46546">
    <property type="entry name" value="SHEWANELLA-LIKE PROTEIN PHOSPHATASE 1"/>
    <property type="match status" value="1"/>
</dbReference>
<reference evidence="2" key="1">
    <citation type="journal article" date="2020" name="Nature">
        <title>Giant virus diversity and host interactions through global metagenomics.</title>
        <authorList>
            <person name="Schulz F."/>
            <person name="Roux S."/>
            <person name="Paez-Espino D."/>
            <person name="Jungbluth S."/>
            <person name="Walsh D.A."/>
            <person name="Denef V.J."/>
            <person name="McMahon K.D."/>
            <person name="Konstantinidis K.T."/>
            <person name="Eloe-Fadrosh E.A."/>
            <person name="Kyrpides N.C."/>
            <person name="Woyke T."/>
        </authorList>
    </citation>
    <scope>NUCLEOTIDE SEQUENCE</scope>
    <source>
        <strain evidence="2">GVMAG-M-3300023179-103</strain>
    </source>
</reference>
<name>A0A6C0DYL3_9ZZZZ</name>
<dbReference type="Gene3D" id="3.60.21.10">
    <property type="match status" value="1"/>
</dbReference>
<evidence type="ECO:0000313" key="2">
    <source>
        <dbReference type="EMBL" id="QHT21864.1"/>
    </source>
</evidence>